<evidence type="ECO:0000256" key="1">
    <source>
        <dbReference type="SAM" id="Phobius"/>
    </source>
</evidence>
<dbReference type="Pfam" id="PF11374">
    <property type="entry name" value="DUF3176"/>
    <property type="match status" value="1"/>
</dbReference>
<feature type="transmembrane region" description="Helical" evidence="1">
    <location>
        <begin position="539"/>
        <end position="560"/>
    </location>
</feature>
<keyword evidence="1" id="KW-0812">Transmembrane</keyword>
<name>A0A428UW52_9HYPO</name>
<feature type="transmembrane region" description="Helical" evidence="1">
    <location>
        <begin position="31"/>
        <end position="56"/>
    </location>
</feature>
<reference evidence="2 3" key="1">
    <citation type="submission" date="2017-06" db="EMBL/GenBank/DDBJ databases">
        <title>Cmopartive genomic analysis of Ambrosia Fusariam Clade fungi.</title>
        <authorList>
            <person name="Stajich J.E."/>
            <person name="Carrillo J."/>
            <person name="Kijimoto T."/>
            <person name="Eskalen A."/>
            <person name="O'Donnell K."/>
            <person name="Kasson M."/>
        </authorList>
    </citation>
    <scope>NUCLEOTIDE SEQUENCE [LARGE SCALE GENOMIC DNA]</scope>
    <source>
        <strain evidence="2 3">NRRL 20438</strain>
    </source>
</reference>
<gene>
    <name evidence="2" type="ORF">CDV31_002612</name>
</gene>
<keyword evidence="3" id="KW-1185">Reference proteome</keyword>
<dbReference type="InterPro" id="IPR021514">
    <property type="entry name" value="DUF3176"/>
</dbReference>
<accession>A0A428UW52</accession>
<organism evidence="2 3">
    <name type="scientific">Fusarium ambrosium</name>
    <dbReference type="NCBI Taxonomy" id="131363"/>
    <lineage>
        <taxon>Eukaryota</taxon>
        <taxon>Fungi</taxon>
        <taxon>Dikarya</taxon>
        <taxon>Ascomycota</taxon>
        <taxon>Pezizomycotina</taxon>
        <taxon>Sordariomycetes</taxon>
        <taxon>Hypocreomycetidae</taxon>
        <taxon>Hypocreales</taxon>
        <taxon>Nectriaceae</taxon>
        <taxon>Fusarium</taxon>
        <taxon>Fusarium solani species complex</taxon>
    </lineage>
</organism>
<dbReference type="PANTHER" id="PTHR37576">
    <property type="entry name" value="DEFECT AT LOW TEMPERATURE PROTEIN 1"/>
    <property type="match status" value="1"/>
</dbReference>
<protein>
    <submittedName>
        <fullName evidence="2">Uncharacterized protein</fullName>
    </submittedName>
</protein>
<evidence type="ECO:0000313" key="2">
    <source>
        <dbReference type="EMBL" id="RSM18476.1"/>
    </source>
</evidence>
<feature type="transmembrane region" description="Helical" evidence="1">
    <location>
        <begin position="63"/>
        <end position="83"/>
    </location>
</feature>
<dbReference type="EMBL" id="NIZV01000021">
    <property type="protein sequence ID" value="RSM18476.1"/>
    <property type="molecule type" value="Genomic_DNA"/>
</dbReference>
<comment type="caution">
    <text evidence="2">The sequence shown here is derived from an EMBL/GenBank/DDBJ whole genome shotgun (WGS) entry which is preliminary data.</text>
</comment>
<keyword evidence="1" id="KW-0472">Membrane</keyword>
<evidence type="ECO:0000313" key="3">
    <source>
        <dbReference type="Proteomes" id="UP000288429"/>
    </source>
</evidence>
<sequence>MRHLQQSAPITSHASSQEQTMPWLAPSWRNFPYLASVYLLVAVLGMASAFLVLYLANDSPIDSWALAPTVYLSIAATLSNSMLRAAFRSGSDRFWWSQLLSDSGVTLQELHNLWNLAYNPLSLITLDGPSFQPIIRISGLLVILAAINGPLIQRAVTVELTTRTESRIATLPVRQEPLWNLTTWLAGQNGYIWSGPPYQKEFSEVVIEMNQRQPMTLSSAVCRSNSTCTTRVTVAGFTRSCSESTASLHGIPSTNIAKSVLFTYPDRESNLHYCAQTGKFQWTNESSSSPYCNHLETYFQLDIGQLKPSETAAGGNSEPRGLPWHNSSLPPGVLNYTSYTRRNESSETITIQRCNFSTSFIELPLQISDGNVVTLLPSLIPKSGAHGIESIPTPSLRNDDLFLKGITQTMMDKYSGFIIWDNNESSFFIQGSGPRQFINQSTIKTEGFPGGGRWQATFSMSDPLEDFTTTLHELSLRYALKSLPDDDPVRLAELDQYMELEPNTDIRAKALNFMQTPFSKTTNATIQESKTVAVYRAQYAYMIVAISVTSVAAILIMVLLRGWKQLGRTFSLAPLEIAKAFNAPLLEGVASNSTGDRVANGRLKTLRVRDTMIRAVKDVKGPLCANIIEGELTENMSAKGLAAIGMVTVADLWTIVAAHLRSTREALESLNNRFSLGKPEQILSCEEVWSGVEVQQVLGIGGEVQE</sequence>
<dbReference type="Proteomes" id="UP000288429">
    <property type="component" value="Unassembled WGS sequence"/>
</dbReference>
<dbReference type="PANTHER" id="PTHR37576:SF2">
    <property type="entry name" value="DEFECT AT LOW TEMPERATURE PROTEIN 1"/>
    <property type="match status" value="1"/>
</dbReference>
<keyword evidence="1" id="KW-1133">Transmembrane helix</keyword>
<dbReference type="AlphaFoldDB" id="A0A428UW52"/>
<proteinExistence type="predicted"/>